<sequence>MTSLLLPEWPAPANVRACSTTRQGGVSQGPYRSLNLGCHVGDSAQAVAQNRRLLGELAALPGDPHWLRQVHGTDVVSLSQRDDAPRCGDGVYTRQPGRVCAVMTADCLPVLFCDRAGREVAAAHAGWRGLCAGILEQTLARFQSAADDIIVWLGPAIGSESFEVGPEVRAAFLAQDRRAGAAFRARGDKYLADLYHLARLRLNACGVHRIYGGDRCTMTESDLFFSYRRDGVTGRMASLVWLI</sequence>
<proteinExistence type="inferred from homology"/>
<evidence type="ECO:0000256" key="8">
    <source>
        <dbReference type="ARBA" id="ARBA00048968"/>
    </source>
</evidence>
<evidence type="ECO:0000256" key="9">
    <source>
        <dbReference type="ARBA" id="ARBA00049893"/>
    </source>
</evidence>
<comment type="catalytic activity">
    <reaction evidence="9">
        <text>S-methyl-5'-thioadenosine + phosphate = 5-(methylsulfanyl)-alpha-D-ribose 1-phosphate + adenine</text>
        <dbReference type="Rhea" id="RHEA:11852"/>
        <dbReference type="ChEBI" id="CHEBI:16708"/>
        <dbReference type="ChEBI" id="CHEBI:17509"/>
        <dbReference type="ChEBI" id="CHEBI:43474"/>
        <dbReference type="ChEBI" id="CHEBI:58533"/>
        <dbReference type="EC" id="2.4.2.28"/>
    </reaction>
    <physiologicalReaction direction="left-to-right" evidence="9">
        <dbReference type="Rhea" id="RHEA:11853"/>
    </physiologicalReaction>
</comment>
<organism evidence="11 12">
    <name type="scientific">Martelella alba</name>
    <dbReference type="NCBI Taxonomy" id="2590451"/>
    <lineage>
        <taxon>Bacteria</taxon>
        <taxon>Pseudomonadati</taxon>
        <taxon>Pseudomonadota</taxon>
        <taxon>Alphaproteobacteria</taxon>
        <taxon>Hyphomicrobiales</taxon>
        <taxon>Aurantimonadaceae</taxon>
        <taxon>Martelella</taxon>
    </lineage>
</organism>
<dbReference type="InterPro" id="IPR011324">
    <property type="entry name" value="Cytotoxic_necrot_fac-like_cat"/>
</dbReference>
<keyword evidence="3" id="KW-0808">Transferase</keyword>
<dbReference type="SUPFAM" id="SSF64438">
    <property type="entry name" value="CNF1/YfiH-like putative cysteine hydrolases"/>
    <property type="match status" value="1"/>
</dbReference>
<name>A0ABY2SRR3_9HYPH</name>
<evidence type="ECO:0000313" key="11">
    <source>
        <dbReference type="EMBL" id="TKI08909.1"/>
    </source>
</evidence>
<accession>A0ABY2SRR3</accession>
<dbReference type="InterPro" id="IPR003730">
    <property type="entry name" value="Cu_polyphenol_OxRdtase"/>
</dbReference>
<gene>
    <name evidence="11" type="primary">pgeF</name>
    <name evidence="11" type="ORF">FCN80_02375</name>
</gene>
<dbReference type="PANTHER" id="PTHR30616">
    <property type="entry name" value="UNCHARACTERIZED PROTEIN YFIH"/>
    <property type="match status" value="1"/>
</dbReference>
<evidence type="ECO:0000256" key="4">
    <source>
        <dbReference type="ARBA" id="ARBA00022723"/>
    </source>
</evidence>
<dbReference type="Pfam" id="PF02578">
    <property type="entry name" value="Cu-oxidase_4"/>
    <property type="match status" value="1"/>
</dbReference>
<evidence type="ECO:0000256" key="1">
    <source>
        <dbReference type="ARBA" id="ARBA00000553"/>
    </source>
</evidence>
<evidence type="ECO:0000256" key="10">
    <source>
        <dbReference type="RuleBase" id="RU361274"/>
    </source>
</evidence>
<comment type="catalytic activity">
    <reaction evidence="7">
        <text>adenosine + H2O + H(+) = inosine + NH4(+)</text>
        <dbReference type="Rhea" id="RHEA:24408"/>
        <dbReference type="ChEBI" id="CHEBI:15377"/>
        <dbReference type="ChEBI" id="CHEBI:15378"/>
        <dbReference type="ChEBI" id="CHEBI:16335"/>
        <dbReference type="ChEBI" id="CHEBI:17596"/>
        <dbReference type="ChEBI" id="CHEBI:28938"/>
        <dbReference type="EC" id="3.5.4.4"/>
    </reaction>
    <physiologicalReaction direction="left-to-right" evidence="7">
        <dbReference type="Rhea" id="RHEA:24409"/>
    </physiologicalReaction>
</comment>
<dbReference type="InterPro" id="IPR038371">
    <property type="entry name" value="Cu_polyphenol_OxRdtase_sf"/>
</dbReference>
<evidence type="ECO:0000256" key="5">
    <source>
        <dbReference type="ARBA" id="ARBA00022801"/>
    </source>
</evidence>
<keyword evidence="5" id="KW-0378">Hydrolase</keyword>
<dbReference type="NCBIfam" id="NF007998">
    <property type="entry name" value="PRK10723.1"/>
    <property type="match status" value="1"/>
</dbReference>
<evidence type="ECO:0000313" key="12">
    <source>
        <dbReference type="Proteomes" id="UP000305202"/>
    </source>
</evidence>
<evidence type="ECO:0000256" key="2">
    <source>
        <dbReference type="ARBA" id="ARBA00007353"/>
    </source>
</evidence>
<dbReference type="Proteomes" id="UP000305202">
    <property type="component" value="Unassembled WGS sequence"/>
</dbReference>
<dbReference type="GO" id="GO:0016491">
    <property type="term" value="F:oxidoreductase activity"/>
    <property type="evidence" value="ECO:0007669"/>
    <property type="project" value="UniProtKB-KW"/>
</dbReference>
<comment type="similarity">
    <text evidence="2 10">Belongs to the purine nucleoside phosphorylase YfiH/LACC1 family.</text>
</comment>
<reference evidence="11 12" key="1">
    <citation type="submission" date="2019-04" db="EMBL/GenBank/DDBJ databases">
        <authorList>
            <person name="Li M."/>
            <person name="Gao C."/>
        </authorList>
    </citation>
    <scope>NUCLEOTIDE SEQUENCE [LARGE SCALE GENOMIC DNA]</scope>
    <source>
        <strain evidence="11 12">BGMRC 2031</strain>
    </source>
</reference>
<evidence type="ECO:0000256" key="7">
    <source>
        <dbReference type="ARBA" id="ARBA00047989"/>
    </source>
</evidence>
<dbReference type="EMBL" id="SZPQ01000001">
    <property type="protein sequence ID" value="TKI08909.1"/>
    <property type="molecule type" value="Genomic_DNA"/>
</dbReference>
<keyword evidence="4" id="KW-0479">Metal-binding</keyword>
<evidence type="ECO:0000256" key="3">
    <source>
        <dbReference type="ARBA" id="ARBA00022679"/>
    </source>
</evidence>
<protein>
    <recommendedName>
        <fullName evidence="10">Purine nucleoside phosphorylase</fullName>
    </recommendedName>
</protein>
<comment type="caution">
    <text evidence="11">The sequence shown here is derived from an EMBL/GenBank/DDBJ whole genome shotgun (WGS) entry which is preliminary data.</text>
</comment>
<evidence type="ECO:0000256" key="6">
    <source>
        <dbReference type="ARBA" id="ARBA00022833"/>
    </source>
</evidence>
<dbReference type="RefSeq" id="WP_136988270.1">
    <property type="nucleotide sequence ID" value="NZ_SZPQ01000001.1"/>
</dbReference>
<dbReference type="Gene3D" id="3.60.140.10">
    <property type="entry name" value="CNF1/YfiH-like putative cysteine hydrolases"/>
    <property type="match status" value="1"/>
</dbReference>
<dbReference type="PANTHER" id="PTHR30616:SF2">
    <property type="entry name" value="PURINE NUCLEOSIDE PHOSPHORYLASE LACC1"/>
    <property type="match status" value="1"/>
</dbReference>
<comment type="catalytic activity">
    <reaction evidence="8">
        <text>adenosine + phosphate = alpha-D-ribose 1-phosphate + adenine</text>
        <dbReference type="Rhea" id="RHEA:27642"/>
        <dbReference type="ChEBI" id="CHEBI:16335"/>
        <dbReference type="ChEBI" id="CHEBI:16708"/>
        <dbReference type="ChEBI" id="CHEBI:43474"/>
        <dbReference type="ChEBI" id="CHEBI:57720"/>
        <dbReference type="EC" id="2.4.2.1"/>
    </reaction>
    <physiologicalReaction direction="left-to-right" evidence="8">
        <dbReference type="Rhea" id="RHEA:27643"/>
    </physiologicalReaction>
</comment>
<comment type="catalytic activity">
    <reaction evidence="1">
        <text>inosine + phosphate = alpha-D-ribose 1-phosphate + hypoxanthine</text>
        <dbReference type="Rhea" id="RHEA:27646"/>
        <dbReference type="ChEBI" id="CHEBI:17368"/>
        <dbReference type="ChEBI" id="CHEBI:17596"/>
        <dbReference type="ChEBI" id="CHEBI:43474"/>
        <dbReference type="ChEBI" id="CHEBI:57720"/>
        <dbReference type="EC" id="2.4.2.1"/>
    </reaction>
    <physiologicalReaction direction="left-to-right" evidence="1">
        <dbReference type="Rhea" id="RHEA:27647"/>
    </physiologicalReaction>
</comment>
<dbReference type="CDD" id="cd16833">
    <property type="entry name" value="YfiH"/>
    <property type="match status" value="1"/>
</dbReference>
<dbReference type="NCBIfam" id="TIGR00726">
    <property type="entry name" value="peptidoglycan editing factor PgeF"/>
    <property type="match status" value="1"/>
</dbReference>
<keyword evidence="12" id="KW-1185">Reference proteome</keyword>
<keyword evidence="6" id="KW-0862">Zinc</keyword>
<keyword evidence="11" id="KW-0560">Oxidoreductase</keyword>